<dbReference type="SUPFAM" id="SSF109854">
    <property type="entry name" value="DinB/YfiT-like putative metalloenzymes"/>
    <property type="match status" value="1"/>
</dbReference>
<evidence type="ECO:0000313" key="2">
    <source>
        <dbReference type="Proteomes" id="UP000839052"/>
    </source>
</evidence>
<protein>
    <recommendedName>
        <fullName evidence="3">DUF1993 domain-containing protein</fullName>
    </recommendedName>
</protein>
<gene>
    <name evidence="1" type="ORF">NTG6680_1967</name>
</gene>
<dbReference type="EMBL" id="OU912926">
    <property type="protein sequence ID" value="CAG9933216.1"/>
    <property type="molecule type" value="Genomic_DNA"/>
</dbReference>
<dbReference type="Pfam" id="PF09351">
    <property type="entry name" value="DUF1993"/>
    <property type="match status" value="1"/>
</dbReference>
<keyword evidence="2" id="KW-1185">Reference proteome</keyword>
<evidence type="ECO:0000313" key="1">
    <source>
        <dbReference type="EMBL" id="CAG9933216.1"/>
    </source>
</evidence>
<sequence>MATYMYTTSVPVFKQLLNSLSVILTKAEAYAIEKKFKPTVLLDARLFPDMFPLNRQVQIATDFAKSVSARLAGVEVPAYDDNEQTFAELQERIGKTLSFIESLTPAQFEGSETREIVLRPGTPKEKKMVGHTYLSNYGLPQFFFHATTAYAILRHNGLEVGKGDFMGAELR</sequence>
<dbReference type="PANTHER" id="PTHR36922">
    <property type="entry name" value="BLL2446 PROTEIN"/>
    <property type="match status" value="1"/>
</dbReference>
<name>A0ABM8Z057_9PROT</name>
<dbReference type="Proteomes" id="UP000839052">
    <property type="component" value="Chromosome"/>
</dbReference>
<accession>A0ABM8Z057</accession>
<dbReference type="Gene3D" id="1.20.120.450">
    <property type="entry name" value="dinb family like domain"/>
    <property type="match status" value="1"/>
</dbReference>
<dbReference type="InterPro" id="IPR018531">
    <property type="entry name" value="DUF1993"/>
</dbReference>
<dbReference type="RefSeq" id="WP_239797035.1">
    <property type="nucleotide sequence ID" value="NZ_OU912926.1"/>
</dbReference>
<dbReference type="InterPro" id="IPR034660">
    <property type="entry name" value="DinB/YfiT-like"/>
</dbReference>
<evidence type="ECO:0008006" key="3">
    <source>
        <dbReference type="Google" id="ProtNLM"/>
    </source>
</evidence>
<proteinExistence type="predicted"/>
<dbReference type="PANTHER" id="PTHR36922:SF1">
    <property type="entry name" value="DUF1993 DOMAIN-CONTAINING PROTEIN"/>
    <property type="match status" value="1"/>
</dbReference>
<organism evidence="1 2">
    <name type="scientific">Candidatus Nitrotoga arctica</name>
    <dbReference type="NCBI Taxonomy" id="453162"/>
    <lineage>
        <taxon>Bacteria</taxon>
        <taxon>Pseudomonadati</taxon>
        <taxon>Pseudomonadota</taxon>
        <taxon>Betaproteobacteria</taxon>
        <taxon>Nitrosomonadales</taxon>
        <taxon>Gallionellaceae</taxon>
        <taxon>Candidatus Nitrotoga</taxon>
    </lineage>
</organism>
<reference evidence="1 2" key="1">
    <citation type="submission" date="2021-10" db="EMBL/GenBank/DDBJ databases">
        <authorList>
            <person name="Koch H."/>
        </authorList>
    </citation>
    <scope>NUCLEOTIDE SEQUENCE [LARGE SCALE GENOMIC DNA]</scope>
    <source>
        <strain evidence="1">6680</strain>
    </source>
</reference>